<sequence length="205" mass="22730">MAPRPHDLIWLNDSQALQGDLPDWVALQWQPTLPLVVRRDTHPAGLIAVGIRGMGRERRAAAWLDAAAIIRFVTPESLADVGLLLRSIFVSQPPVQGAILLAQQSWPWQWGITGSCGYALATEVPVLHSGSDLDLLIRAPQPLAPTAFQRWQQQVDRLPCRADTQVETPCGAFALNEWLRDGRALLKTNRGPQLVSDPWRAEMEV</sequence>
<dbReference type="EMBL" id="CP026378">
    <property type="protein sequence ID" value="AUY26543.1"/>
    <property type="molecule type" value="Genomic_DNA"/>
</dbReference>
<evidence type="ECO:0000256" key="2">
    <source>
        <dbReference type="ARBA" id="ARBA00022695"/>
    </source>
</evidence>
<evidence type="ECO:0000313" key="6">
    <source>
        <dbReference type="Proteomes" id="UP000237673"/>
    </source>
</evidence>
<dbReference type="GO" id="GO:0016740">
    <property type="term" value="F:transferase activity"/>
    <property type="evidence" value="ECO:0007669"/>
    <property type="project" value="UniProtKB-KW"/>
</dbReference>
<dbReference type="Pfam" id="PF10620">
    <property type="entry name" value="MdcG"/>
    <property type="match status" value="1"/>
</dbReference>
<dbReference type="InterPro" id="IPR048903">
    <property type="entry name" value="MdcG_N"/>
</dbReference>
<evidence type="ECO:0000259" key="4">
    <source>
        <dbReference type="Pfam" id="PF20866"/>
    </source>
</evidence>
<keyword evidence="2" id="KW-0548">Nucleotidyltransferase</keyword>
<feature type="domain" description="Phosphoribosyl-dephospho-CoA transferase MdcG C-terminal" evidence="3">
    <location>
        <begin position="101"/>
        <end position="198"/>
    </location>
</feature>
<proteinExistence type="predicted"/>
<gene>
    <name evidence="5" type="ORF">C2E16_17620</name>
</gene>
<dbReference type="InterPro" id="IPR017557">
    <property type="entry name" value="Holo-ACP_synthase"/>
</dbReference>
<organism evidence="5 6">
    <name type="scientific">Mixta calida</name>
    <dbReference type="NCBI Taxonomy" id="665913"/>
    <lineage>
        <taxon>Bacteria</taxon>
        <taxon>Pseudomonadati</taxon>
        <taxon>Pseudomonadota</taxon>
        <taxon>Gammaproteobacteria</taxon>
        <taxon>Enterobacterales</taxon>
        <taxon>Erwiniaceae</taxon>
        <taxon>Mixta</taxon>
    </lineage>
</organism>
<evidence type="ECO:0000313" key="5">
    <source>
        <dbReference type="EMBL" id="AUY26543.1"/>
    </source>
</evidence>
<dbReference type="RefSeq" id="WP_104951586.1">
    <property type="nucleotide sequence ID" value="NZ_CAXOMJ010000028.1"/>
</dbReference>
<accession>A0ABN5HFY9</accession>
<dbReference type="Proteomes" id="UP000237673">
    <property type="component" value="Chromosome"/>
</dbReference>
<evidence type="ECO:0000256" key="1">
    <source>
        <dbReference type="ARBA" id="ARBA00022679"/>
    </source>
</evidence>
<keyword evidence="6" id="KW-1185">Reference proteome</keyword>
<keyword evidence="1 5" id="KW-0808">Transferase</keyword>
<dbReference type="GeneID" id="84631881"/>
<dbReference type="Pfam" id="PF20866">
    <property type="entry name" value="MdcG_N"/>
    <property type="match status" value="1"/>
</dbReference>
<name>A0ABN5HFY9_9GAMM</name>
<dbReference type="NCBIfam" id="NF002332">
    <property type="entry name" value="PRK01293.1"/>
    <property type="match status" value="1"/>
</dbReference>
<reference evidence="5 6" key="1">
    <citation type="submission" date="2018-01" db="EMBL/GenBank/DDBJ databases">
        <title>Complete and assembled Genome of Pantoea calida DSM22759T.</title>
        <authorList>
            <person name="Stevens M.J.A."/>
            <person name="Zurfluh K."/>
            <person name="Stephan R."/>
        </authorList>
    </citation>
    <scope>NUCLEOTIDE SEQUENCE [LARGE SCALE GENOMIC DNA]</scope>
    <source>
        <strain evidence="5 6">DSM 22759</strain>
    </source>
</reference>
<evidence type="ECO:0000259" key="3">
    <source>
        <dbReference type="Pfam" id="PF10620"/>
    </source>
</evidence>
<dbReference type="NCBIfam" id="TIGR03135">
    <property type="entry name" value="malonate_mdcG"/>
    <property type="match status" value="1"/>
</dbReference>
<dbReference type="InterPro" id="IPR049180">
    <property type="entry name" value="MdcG_C"/>
</dbReference>
<protein>
    <submittedName>
        <fullName evidence="5">Phosphoribosyl-dephospho-CoA transferase</fullName>
    </submittedName>
</protein>
<feature type="domain" description="Phosphoribosyl-dephospho-CoA transferase MdcG N-terminal" evidence="4">
    <location>
        <begin position="4"/>
        <end position="75"/>
    </location>
</feature>